<evidence type="ECO:0000313" key="6">
    <source>
        <dbReference type="Proteomes" id="UP000297453"/>
    </source>
</evidence>
<organism evidence="5 6">
    <name type="scientific">Leptospira semungkisensis</name>
    <dbReference type="NCBI Taxonomy" id="2484985"/>
    <lineage>
        <taxon>Bacteria</taxon>
        <taxon>Pseudomonadati</taxon>
        <taxon>Spirochaetota</taxon>
        <taxon>Spirochaetia</taxon>
        <taxon>Leptospirales</taxon>
        <taxon>Leptospiraceae</taxon>
        <taxon>Leptospira</taxon>
    </lineage>
</organism>
<name>A0A4R9FYS2_9LEPT</name>
<feature type="transmembrane region" description="Helical" evidence="3">
    <location>
        <begin position="239"/>
        <end position="265"/>
    </location>
</feature>
<dbReference type="FunFam" id="3.30.70.270:FF:000001">
    <property type="entry name" value="Diguanylate cyclase domain protein"/>
    <property type="match status" value="1"/>
</dbReference>
<dbReference type="GO" id="GO:0043709">
    <property type="term" value="P:cell adhesion involved in single-species biofilm formation"/>
    <property type="evidence" value="ECO:0007669"/>
    <property type="project" value="TreeGrafter"/>
</dbReference>
<keyword evidence="3" id="KW-0472">Membrane</keyword>
<comment type="catalytic activity">
    <reaction evidence="2">
        <text>2 GTP = 3',3'-c-di-GMP + 2 diphosphate</text>
        <dbReference type="Rhea" id="RHEA:24898"/>
        <dbReference type="ChEBI" id="CHEBI:33019"/>
        <dbReference type="ChEBI" id="CHEBI:37565"/>
        <dbReference type="ChEBI" id="CHEBI:58805"/>
        <dbReference type="EC" id="2.7.7.65"/>
    </reaction>
</comment>
<dbReference type="InterPro" id="IPR029787">
    <property type="entry name" value="Nucleotide_cyclase"/>
</dbReference>
<keyword evidence="6" id="KW-1185">Reference proteome</keyword>
<dbReference type="InterPro" id="IPR000160">
    <property type="entry name" value="GGDEF_dom"/>
</dbReference>
<dbReference type="InterPro" id="IPR050469">
    <property type="entry name" value="Diguanylate_Cyclase"/>
</dbReference>
<sequence>MPKDYGRSKHLGFFRNLPRLRPVWSLYLGLLLFSNLLLAQETAELSPVIRLDSHSSEKIQLKSEISYFKDSTGSATWEGISNGEFDADFKRHSDRIPSFGYDSSPYWLKVSIEVEEPLSSERFLILEYPHIDYVDLFWKDAKGREGEFHTGDMLPFKERPVADRFFVFPLPLEDKGKIDIFLRAKSEGSLALPLNLVTKSYLESSSRMALMLNGIYFGALGVMIFYNFFLFLGIREKTYIYYVILIFSVTYFTVMTSGYGFWFLLPNSPKFINASFLSATCLAMVFLGLFAEEYLQTKNSHPNLHKLVRAFSYIWGILLVISPFLPGHYLFPTSAILPILEIILLIAISLLQSAQKDRKATIFLSAWVLSLIGTVIYSLNKLGFYDSDEIASSTLKIGILSNVILLSLGLVDRINTFQKEKEEYKEKADKLFELSLLDPLTGVANRRFFDQELEREWNRSVRTERPLSLLMIDVDFFKAYNDTYGHLKGDHVLEQVAQSLKECLNRSSDMIARYGGEEFGVILPDTPVEGAIVVALNMLQTVEDMGIPHSKSTFTRVTVSIGVSTNTDRDIHSYQELLGLADKNLYDAKAFGRNHIRH</sequence>
<dbReference type="Proteomes" id="UP000297453">
    <property type="component" value="Unassembled WGS sequence"/>
</dbReference>
<dbReference type="SUPFAM" id="SSF55073">
    <property type="entry name" value="Nucleotide cyclase"/>
    <property type="match status" value="1"/>
</dbReference>
<dbReference type="PANTHER" id="PTHR45138:SF9">
    <property type="entry name" value="DIGUANYLATE CYCLASE DGCM-RELATED"/>
    <property type="match status" value="1"/>
</dbReference>
<feature type="transmembrane region" description="Helical" evidence="3">
    <location>
        <begin position="360"/>
        <end position="378"/>
    </location>
</feature>
<dbReference type="Gene3D" id="3.30.70.270">
    <property type="match status" value="1"/>
</dbReference>
<dbReference type="InterPro" id="IPR011623">
    <property type="entry name" value="7TMR_DISM_rcpt_extracell_dom1"/>
</dbReference>
<evidence type="ECO:0000256" key="3">
    <source>
        <dbReference type="SAM" id="Phobius"/>
    </source>
</evidence>
<dbReference type="SMART" id="SM00267">
    <property type="entry name" value="GGDEF"/>
    <property type="match status" value="1"/>
</dbReference>
<feature type="transmembrane region" description="Helical" evidence="3">
    <location>
        <begin position="307"/>
        <end position="325"/>
    </location>
</feature>
<feature type="domain" description="GGDEF" evidence="4">
    <location>
        <begin position="465"/>
        <end position="598"/>
    </location>
</feature>
<protein>
    <recommendedName>
        <fullName evidence="1">diguanylate cyclase</fullName>
        <ecNumber evidence="1">2.7.7.65</ecNumber>
    </recommendedName>
</protein>
<dbReference type="InterPro" id="IPR043128">
    <property type="entry name" value="Rev_trsase/Diguanyl_cyclase"/>
</dbReference>
<keyword evidence="3" id="KW-1133">Transmembrane helix</keyword>
<dbReference type="NCBIfam" id="TIGR00254">
    <property type="entry name" value="GGDEF"/>
    <property type="match status" value="1"/>
</dbReference>
<dbReference type="Pfam" id="PF00990">
    <property type="entry name" value="GGDEF"/>
    <property type="match status" value="1"/>
</dbReference>
<dbReference type="CDD" id="cd01949">
    <property type="entry name" value="GGDEF"/>
    <property type="match status" value="1"/>
</dbReference>
<dbReference type="Pfam" id="PF07695">
    <property type="entry name" value="7TMR-DISM_7TM"/>
    <property type="match status" value="1"/>
</dbReference>
<dbReference type="PROSITE" id="PS50887">
    <property type="entry name" value="GGDEF"/>
    <property type="match status" value="1"/>
</dbReference>
<dbReference type="PANTHER" id="PTHR45138">
    <property type="entry name" value="REGULATORY COMPONENTS OF SENSORY TRANSDUCTION SYSTEM"/>
    <property type="match status" value="1"/>
</dbReference>
<comment type="caution">
    <text evidence="5">The sequence shown here is derived from an EMBL/GenBank/DDBJ whole genome shotgun (WGS) entry which is preliminary data.</text>
</comment>
<accession>A0A4R9FYS2</accession>
<feature type="transmembrane region" description="Helical" evidence="3">
    <location>
        <begin position="390"/>
        <end position="411"/>
    </location>
</feature>
<gene>
    <name evidence="5" type="ORF">EHO59_10765</name>
</gene>
<dbReference type="Gene3D" id="2.60.40.2380">
    <property type="match status" value="1"/>
</dbReference>
<dbReference type="GO" id="GO:1902201">
    <property type="term" value="P:negative regulation of bacterial-type flagellum-dependent cell motility"/>
    <property type="evidence" value="ECO:0007669"/>
    <property type="project" value="TreeGrafter"/>
</dbReference>
<dbReference type="EC" id="2.7.7.65" evidence="1"/>
<dbReference type="GO" id="GO:0052621">
    <property type="term" value="F:diguanylate cyclase activity"/>
    <property type="evidence" value="ECO:0007669"/>
    <property type="project" value="UniProtKB-EC"/>
</dbReference>
<dbReference type="RefSeq" id="WP_135587822.1">
    <property type="nucleotide sequence ID" value="NZ_RQEP01000012.1"/>
</dbReference>
<dbReference type="EMBL" id="RQEP01000012">
    <property type="protein sequence ID" value="TGK03993.1"/>
    <property type="molecule type" value="Genomic_DNA"/>
</dbReference>
<feature type="transmembrane region" description="Helical" evidence="3">
    <location>
        <begin position="271"/>
        <end position="295"/>
    </location>
</feature>
<dbReference type="InterPro" id="IPR011622">
    <property type="entry name" value="7TMR_DISM_rcpt_extracell_dom2"/>
</dbReference>
<evidence type="ECO:0000256" key="2">
    <source>
        <dbReference type="ARBA" id="ARBA00034247"/>
    </source>
</evidence>
<dbReference type="OrthoDB" id="9805474at2"/>
<reference evidence="5" key="1">
    <citation type="journal article" date="2019" name="PLoS Negl. Trop. Dis.">
        <title>Revisiting the worldwide diversity of Leptospira species in the environment.</title>
        <authorList>
            <person name="Vincent A.T."/>
            <person name="Schiettekatte O."/>
            <person name="Bourhy P."/>
            <person name="Veyrier F.J."/>
            <person name="Picardeau M."/>
        </authorList>
    </citation>
    <scope>NUCLEOTIDE SEQUENCE [LARGE SCALE GENOMIC DNA]</scope>
    <source>
        <strain evidence="5">SSS9</strain>
    </source>
</reference>
<feature type="transmembrane region" description="Helical" evidence="3">
    <location>
        <begin position="331"/>
        <end position="351"/>
    </location>
</feature>
<dbReference type="Pfam" id="PF07696">
    <property type="entry name" value="7TMR-DISMED2"/>
    <property type="match status" value="1"/>
</dbReference>
<dbReference type="GO" id="GO:0005886">
    <property type="term" value="C:plasma membrane"/>
    <property type="evidence" value="ECO:0007669"/>
    <property type="project" value="TreeGrafter"/>
</dbReference>
<evidence type="ECO:0000313" key="5">
    <source>
        <dbReference type="EMBL" id="TGK03993.1"/>
    </source>
</evidence>
<evidence type="ECO:0000256" key="1">
    <source>
        <dbReference type="ARBA" id="ARBA00012528"/>
    </source>
</evidence>
<keyword evidence="3" id="KW-0812">Transmembrane</keyword>
<dbReference type="AlphaFoldDB" id="A0A4R9FYS2"/>
<feature type="transmembrane region" description="Helical" evidence="3">
    <location>
        <begin position="208"/>
        <end position="232"/>
    </location>
</feature>
<proteinExistence type="predicted"/>
<evidence type="ECO:0000259" key="4">
    <source>
        <dbReference type="PROSITE" id="PS50887"/>
    </source>
</evidence>